<evidence type="ECO:0000259" key="7">
    <source>
        <dbReference type="PROSITE" id="PS51123"/>
    </source>
</evidence>
<dbReference type="PANTHER" id="PTHR30329:SF21">
    <property type="entry name" value="LIPOPROTEIN YIAD-RELATED"/>
    <property type="match status" value="1"/>
</dbReference>
<gene>
    <name evidence="8" type="ORF">QEH52_10835</name>
</gene>
<feature type="chain" id="PRO_5046314177" evidence="6">
    <location>
        <begin position="27"/>
        <end position="207"/>
    </location>
</feature>
<dbReference type="Proteomes" id="UP001225316">
    <property type="component" value="Unassembled WGS sequence"/>
</dbReference>
<dbReference type="PRINTS" id="PR01021">
    <property type="entry name" value="OMPADOMAIN"/>
</dbReference>
<sequence>MNKIGRTFLTLLLAVCLLPACTRKQAPSQYGNEMGSGKSSQGSSLSDTGDFGGNYVPEGSFDMSLDGSIDGDGNGELTQRGSQGIENGMYEGFTMVEGVLPSIYFDFDSSSVAASERSKLQQAADYLEQNSGYHILVEGHCDWYGTSEYNLALGDRRANSISDYLGTLGITPLRVEKLSKGSLEATSGLSKSQSSQDRRADLILLKK</sequence>
<evidence type="ECO:0000256" key="3">
    <source>
        <dbReference type="ARBA" id="ARBA00023237"/>
    </source>
</evidence>
<dbReference type="SUPFAM" id="SSF103088">
    <property type="entry name" value="OmpA-like"/>
    <property type="match status" value="1"/>
</dbReference>
<feature type="domain" description="OmpA-like" evidence="7">
    <location>
        <begin position="92"/>
        <end position="207"/>
    </location>
</feature>
<dbReference type="EMBL" id="JARXHW010000023">
    <property type="protein sequence ID" value="MDQ8208008.1"/>
    <property type="molecule type" value="Genomic_DNA"/>
</dbReference>
<comment type="subcellular location">
    <subcellularLocation>
        <location evidence="1">Cell outer membrane</location>
    </subcellularLocation>
</comment>
<dbReference type="InterPro" id="IPR006665">
    <property type="entry name" value="OmpA-like"/>
</dbReference>
<dbReference type="PROSITE" id="PS51123">
    <property type="entry name" value="OMPA_2"/>
    <property type="match status" value="1"/>
</dbReference>
<keyword evidence="3" id="KW-0998">Cell outer membrane</keyword>
<dbReference type="PANTHER" id="PTHR30329">
    <property type="entry name" value="STATOR ELEMENT OF FLAGELLAR MOTOR COMPLEX"/>
    <property type="match status" value="1"/>
</dbReference>
<organism evidence="8 9">
    <name type="scientific">Thalassobacterium maritimum</name>
    <dbReference type="NCBI Taxonomy" id="3041265"/>
    <lineage>
        <taxon>Bacteria</taxon>
        <taxon>Pseudomonadati</taxon>
        <taxon>Verrucomicrobiota</taxon>
        <taxon>Opitutia</taxon>
        <taxon>Puniceicoccales</taxon>
        <taxon>Coraliomargaritaceae</taxon>
        <taxon>Thalassobacterium</taxon>
    </lineage>
</organism>
<keyword evidence="6" id="KW-0732">Signal</keyword>
<feature type="compositionally biased region" description="Low complexity" evidence="5">
    <location>
        <begin position="35"/>
        <end position="49"/>
    </location>
</feature>
<dbReference type="InterPro" id="IPR006664">
    <property type="entry name" value="OMP_bac"/>
</dbReference>
<keyword evidence="9" id="KW-1185">Reference proteome</keyword>
<feature type="region of interest" description="Disordered" evidence="5">
    <location>
        <begin position="28"/>
        <end position="49"/>
    </location>
</feature>
<evidence type="ECO:0000256" key="6">
    <source>
        <dbReference type="SAM" id="SignalP"/>
    </source>
</evidence>
<dbReference type="Gene3D" id="3.30.1330.60">
    <property type="entry name" value="OmpA-like domain"/>
    <property type="match status" value="1"/>
</dbReference>
<evidence type="ECO:0000256" key="2">
    <source>
        <dbReference type="ARBA" id="ARBA00023136"/>
    </source>
</evidence>
<evidence type="ECO:0000256" key="5">
    <source>
        <dbReference type="SAM" id="MobiDB-lite"/>
    </source>
</evidence>
<dbReference type="InterPro" id="IPR050330">
    <property type="entry name" value="Bact_OuterMem_StrucFunc"/>
</dbReference>
<evidence type="ECO:0000313" key="8">
    <source>
        <dbReference type="EMBL" id="MDQ8208008.1"/>
    </source>
</evidence>
<dbReference type="Pfam" id="PF00691">
    <property type="entry name" value="OmpA"/>
    <property type="match status" value="1"/>
</dbReference>
<evidence type="ECO:0000256" key="1">
    <source>
        <dbReference type="ARBA" id="ARBA00004442"/>
    </source>
</evidence>
<dbReference type="CDD" id="cd07185">
    <property type="entry name" value="OmpA_C-like"/>
    <property type="match status" value="1"/>
</dbReference>
<evidence type="ECO:0000256" key="4">
    <source>
        <dbReference type="PROSITE-ProRule" id="PRU00473"/>
    </source>
</evidence>
<keyword evidence="2 4" id="KW-0472">Membrane</keyword>
<dbReference type="InterPro" id="IPR036737">
    <property type="entry name" value="OmpA-like_sf"/>
</dbReference>
<reference evidence="8 9" key="1">
    <citation type="submission" date="2023-04" db="EMBL/GenBank/DDBJ databases">
        <title>A novel bacteria isolated from coastal sediment.</title>
        <authorList>
            <person name="Liu X.-J."/>
            <person name="Du Z.-J."/>
        </authorList>
    </citation>
    <scope>NUCLEOTIDE SEQUENCE [LARGE SCALE GENOMIC DNA]</scope>
    <source>
        <strain evidence="8 9">SDUM461003</strain>
    </source>
</reference>
<dbReference type="RefSeq" id="WP_308950396.1">
    <property type="nucleotide sequence ID" value="NZ_JARXHW010000023.1"/>
</dbReference>
<name>A0ABU1AVA6_9BACT</name>
<comment type="caution">
    <text evidence="8">The sequence shown here is derived from an EMBL/GenBank/DDBJ whole genome shotgun (WGS) entry which is preliminary data.</text>
</comment>
<accession>A0ABU1AVA6</accession>
<evidence type="ECO:0000313" key="9">
    <source>
        <dbReference type="Proteomes" id="UP001225316"/>
    </source>
</evidence>
<protein>
    <submittedName>
        <fullName evidence="8">OmpA family protein</fullName>
    </submittedName>
</protein>
<feature type="signal peptide" evidence="6">
    <location>
        <begin position="1"/>
        <end position="26"/>
    </location>
</feature>
<proteinExistence type="predicted"/>